<organism evidence="1 2">
    <name type="scientific">Panagrolaimus sp. ES5</name>
    <dbReference type="NCBI Taxonomy" id="591445"/>
    <lineage>
        <taxon>Eukaryota</taxon>
        <taxon>Metazoa</taxon>
        <taxon>Ecdysozoa</taxon>
        <taxon>Nematoda</taxon>
        <taxon>Chromadorea</taxon>
        <taxon>Rhabditida</taxon>
        <taxon>Tylenchina</taxon>
        <taxon>Panagrolaimomorpha</taxon>
        <taxon>Panagrolaimoidea</taxon>
        <taxon>Panagrolaimidae</taxon>
        <taxon>Panagrolaimus</taxon>
    </lineage>
</organism>
<proteinExistence type="predicted"/>
<evidence type="ECO:0000313" key="2">
    <source>
        <dbReference type="WBParaSite" id="ES5_v2.g22428.t1"/>
    </source>
</evidence>
<protein>
    <submittedName>
        <fullName evidence="2">Uncharacterized protein</fullName>
    </submittedName>
</protein>
<name>A0AC34FXZ2_9BILA</name>
<accession>A0AC34FXZ2</accession>
<reference evidence="2" key="1">
    <citation type="submission" date="2022-11" db="UniProtKB">
        <authorList>
            <consortium name="WormBaseParasite"/>
        </authorList>
    </citation>
    <scope>IDENTIFICATION</scope>
</reference>
<evidence type="ECO:0000313" key="1">
    <source>
        <dbReference type="Proteomes" id="UP000887579"/>
    </source>
</evidence>
<sequence length="326" mass="37346">MCHVWNRHSSTDLCNKGRWARLRLLRVLSLWSTDCEKSNVQIGELFRLEWPKIKAESDLISHTEHLKPGSEGRDCLLAAPRSDECLACFNRMDTNILMMEKAYDSFNHTLRRFDCTIAVDASSATRPFSPNGTCEDCKMWYRKWLLVQLLDIWQEPPCINWCYYAQLACPHIASSRQVDYAGQPSFFCRDLKVSKNTEDYGPRYCKCFHPCDLERTPPESPNWYEKNKNRISTIRQYDFFASNEHCWARKRICDAERLMEESAIDDGRLSHLSKIPSTTASASTMDNHLLSDSTSQPSSSASTTSSSTFLGIIHDAPADLFNQLGA</sequence>
<dbReference type="WBParaSite" id="ES5_v2.g22428.t1">
    <property type="protein sequence ID" value="ES5_v2.g22428.t1"/>
    <property type="gene ID" value="ES5_v2.g22428"/>
</dbReference>
<dbReference type="Proteomes" id="UP000887579">
    <property type="component" value="Unplaced"/>
</dbReference>